<organism evidence="1 2">
    <name type="scientific">Halogranum salarium B-1</name>
    <dbReference type="NCBI Taxonomy" id="1210908"/>
    <lineage>
        <taxon>Archaea</taxon>
        <taxon>Methanobacteriati</taxon>
        <taxon>Methanobacteriota</taxon>
        <taxon>Stenosarchaea group</taxon>
        <taxon>Halobacteria</taxon>
        <taxon>Halobacteriales</taxon>
        <taxon>Haloferacaceae</taxon>
    </lineage>
</organism>
<dbReference type="AlphaFoldDB" id="J2ZKJ4"/>
<evidence type="ECO:0000313" key="2">
    <source>
        <dbReference type="Proteomes" id="UP000007813"/>
    </source>
</evidence>
<evidence type="ECO:0000313" key="1">
    <source>
        <dbReference type="EMBL" id="EJN61220.1"/>
    </source>
</evidence>
<accession>J2ZKJ4</accession>
<sequence>MNRRALLASAATLGLSSLAGCTGFGVSSLAIPGPNALLRMTPITDTGIAEQLTYGRVSEESESYALVSAAIDGEHPRAEGTSCPFPADRTFVFEGSVYQLSFTVVETEPATTTFSVTLDPPEGDVSPADVVAYESLPDVDKAQFERLGWENLSSVGYGTSFRYTTAEIADSVLVPDPEYAVIEWENGTQAAFEVTGSNDAPVKTYEYSSTRVAESASQFGREIRRAHAFTLSGLSEDERAIVADALDTEDGYVVDSDEPVPNAMQELGARFHSHDDVEDVDIVRDDEEESTVDGDYLARYDGDVYWTRVHVDE</sequence>
<name>J2ZKJ4_9EURY</name>
<dbReference type="PROSITE" id="PS51257">
    <property type="entry name" value="PROKAR_LIPOPROTEIN"/>
    <property type="match status" value="1"/>
</dbReference>
<dbReference type="eggNOG" id="arCOG06367">
    <property type="taxonomic scope" value="Archaea"/>
</dbReference>
<dbReference type="RefSeq" id="WP_009365606.1">
    <property type="nucleotide sequence ID" value="NZ_ALJD01000002.1"/>
</dbReference>
<dbReference type="EMBL" id="ALJD01000002">
    <property type="protein sequence ID" value="EJN61220.1"/>
    <property type="molecule type" value="Genomic_DNA"/>
</dbReference>
<comment type="caution">
    <text evidence="1">The sequence shown here is derived from an EMBL/GenBank/DDBJ whole genome shotgun (WGS) entry which is preliminary data.</text>
</comment>
<proteinExistence type="predicted"/>
<dbReference type="OrthoDB" id="299917at2157"/>
<dbReference type="Proteomes" id="UP000007813">
    <property type="component" value="Unassembled WGS sequence"/>
</dbReference>
<reference evidence="1 2" key="1">
    <citation type="journal article" date="2012" name="J. Bacteriol.">
        <title>Draft Genome Sequence of the Extremely Halophilic Archaeon Halogranum salarium B-1T.</title>
        <authorList>
            <person name="Kim K.K."/>
            <person name="Lee K.C."/>
            <person name="Lee J.S."/>
        </authorList>
    </citation>
    <scope>NUCLEOTIDE SEQUENCE [LARGE SCALE GENOMIC DNA]</scope>
    <source>
        <strain evidence="1 2">B-1</strain>
    </source>
</reference>
<gene>
    <name evidence="1" type="ORF">HSB1_02610</name>
</gene>
<protein>
    <submittedName>
        <fullName evidence="1">Uncharacterized protein</fullName>
    </submittedName>
</protein>